<comment type="subunit">
    <text evidence="4">Interacts (via C-terminus) with host PPP1CB.</text>
</comment>
<evidence type="ECO:0000256" key="8">
    <source>
        <dbReference type="ARBA" id="ARBA00022830"/>
    </source>
</evidence>
<comment type="similarity">
    <text evidence="2">Belongs to the asfivirus DP71L family.</text>
</comment>
<evidence type="ECO:0000256" key="4">
    <source>
        <dbReference type="ARBA" id="ARBA00011204"/>
    </source>
</evidence>
<gene>
    <name evidence="15" type="ORF">NQ317_009021</name>
</gene>
<dbReference type="PANTHER" id="PTHR16489">
    <property type="entry name" value="GH11727P"/>
    <property type="match status" value="1"/>
</dbReference>
<dbReference type="EMBL" id="JAPWTJ010000957">
    <property type="protein sequence ID" value="KAJ8974630.1"/>
    <property type="molecule type" value="Genomic_DNA"/>
</dbReference>
<evidence type="ECO:0000256" key="13">
    <source>
        <dbReference type="SAM" id="MobiDB-lite"/>
    </source>
</evidence>
<evidence type="ECO:0000256" key="6">
    <source>
        <dbReference type="ARBA" id="ARBA00022581"/>
    </source>
</evidence>
<keyword evidence="10" id="KW-0922">Interferon antiviral system evasion</keyword>
<evidence type="ECO:0000256" key="3">
    <source>
        <dbReference type="ARBA" id="ARBA00010161"/>
    </source>
</evidence>
<feature type="domain" description="Protein phosphatase 1 regulatory subunit 15A/B C-terminal" evidence="14">
    <location>
        <begin position="300"/>
        <end position="347"/>
    </location>
</feature>
<keyword evidence="7" id="KW-1090">Inhibition of host innate immune response by virus</keyword>
<feature type="compositionally biased region" description="Basic and acidic residues" evidence="13">
    <location>
        <begin position="100"/>
        <end position="111"/>
    </location>
</feature>
<comment type="caution">
    <text evidence="15">The sequence shown here is derived from an EMBL/GenBank/DDBJ whole genome shotgun (WGS) entry which is preliminary data.</text>
</comment>
<feature type="compositionally biased region" description="Polar residues" evidence="13">
    <location>
        <begin position="86"/>
        <end position="98"/>
    </location>
</feature>
<feature type="compositionally biased region" description="Basic and acidic residues" evidence="13">
    <location>
        <begin position="71"/>
        <end position="82"/>
    </location>
</feature>
<dbReference type="InterPro" id="IPR051254">
    <property type="entry name" value="PPP1R15"/>
</dbReference>
<accession>A0ABQ9JAL5</accession>
<evidence type="ECO:0000256" key="1">
    <source>
        <dbReference type="ARBA" id="ARBA00003756"/>
    </source>
</evidence>
<evidence type="ECO:0000259" key="14">
    <source>
        <dbReference type="Pfam" id="PF10488"/>
    </source>
</evidence>
<sequence>MWNFMNTMGHPGHFMAPFRNQKRDLSIHVENISIVPGKAFTNPNFVNKHHPSVHSYQNNFILTPIQKISHTDNTKSDVDTNKPHHNTNGSLLNSSQSIADKIKENNIEAKTEPLMCRSKRPNKKNRRKKDKPFGKSARQNMNRQHLNEMMDIDLEIELSVSVSDVSMSPETSKPSLNLTDFIIVKPKQTKSNYTQPDAETEQIVELSTTNYLPGISRVCMRERQVSVTESEDSFIVFDGGTEELESSEESDECETDECETDEETDNPDDEVDFCSVIPHKKVRFAEDGKLCEVHPMVQWAFAYHQSRKGPWEEYARDRERFSRRIADMEKIISPIFDIKHREDVYAKRFKEKIVAF</sequence>
<evidence type="ECO:0000256" key="7">
    <source>
        <dbReference type="ARBA" id="ARBA00022632"/>
    </source>
</evidence>
<keyword evidence="8" id="KW-1114">Inhibition of host interferon signaling pathway by virus</keyword>
<feature type="region of interest" description="Disordered" evidence="13">
    <location>
        <begin position="241"/>
        <end position="268"/>
    </location>
</feature>
<keyword evidence="6" id="KW-0945">Host-virus interaction</keyword>
<comment type="function">
    <text evidence="1">Interacts with the host phosphatase PP1 catalytic subunit (PPP1CB) and recruits it to dephosphorylate EIF2S1/eIF2alpha and therefore restores the host translation that has been shut-down by the host. Also inhibits the EIF2S1/eIF2alpha-ATF4-DDIT3/CHOP pathway.</text>
</comment>
<dbReference type="InterPro" id="IPR019523">
    <property type="entry name" value="Prot_Pase1_reg-su15A/B_C"/>
</dbReference>
<evidence type="ECO:0000313" key="16">
    <source>
        <dbReference type="Proteomes" id="UP001162164"/>
    </source>
</evidence>
<protein>
    <recommendedName>
        <fullName evidence="5">Protein DP71L</fullName>
    </recommendedName>
    <alternativeName>
        <fullName evidence="12">MyD116 homolog</fullName>
    </alternativeName>
</protein>
<evidence type="ECO:0000256" key="10">
    <source>
        <dbReference type="ARBA" id="ARBA00023258"/>
    </source>
</evidence>
<organism evidence="15 16">
    <name type="scientific">Molorchus minor</name>
    <dbReference type="NCBI Taxonomy" id="1323400"/>
    <lineage>
        <taxon>Eukaryota</taxon>
        <taxon>Metazoa</taxon>
        <taxon>Ecdysozoa</taxon>
        <taxon>Arthropoda</taxon>
        <taxon>Hexapoda</taxon>
        <taxon>Insecta</taxon>
        <taxon>Pterygota</taxon>
        <taxon>Neoptera</taxon>
        <taxon>Endopterygota</taxon>
        <taxon>Coleoptera</taxon>
        <taxon>Polyphaga</taxon>
        <taxon>Cucujiformia</taxon>
        <taxon>Chrysomeloidea</taxon>
        <taxon>Cerambycidae</taxon>
        <taxon>Lamiinae</taxon>
        <taxon>Monochamini</taxon>
        <taxon>Molorchus</taxon>
    </lineage>
</organism>
<dbReference type="Pfam" id="PF10488">
    <property type="entry name" value="PP1c_bdg"/>
    <property type="match status" value="1"/>
</dbReference>
<keyword evidence="9" id="KW-0426">Late protein</keyword>
<evidence type="ECO:0000256" key="11">
    <source>
        <dbReference type="ARBA" id="ARBA00023280"/>
    </source>
</evidence>
<evidence type="ECO:0000256" key="2">
    <source>
        <dbReference type="ARBA" id="ARBA00007512"/>
    </source>
</evidence>
<feature type="compositionally biased region" description="Basic residues" evidence="13">
    <location>
        <begin position="117"/>
        <end position="130"/>
    </location>
</feature>
<evidence type="ECO:0000256" key="9">
    <source>
        <dbReference type="ARBA" id="ARBA00022921"/>
    </source>
</evidence>
<comment type="similarity">
    <text evidence="3">Belongs to the PPP1R15 family.</text>
</comment>
<reference evidence="15" key="1">
    <citation type="journal article" date="2023" name="Insect Mol. Biol.">
        <title>Genome sequencing provides insights into the evolution of gene families encoding plant cell wall-degrading enzymes in longhorned beetles.</title>
        <authorList>
            <person name="Shin N.R."/>
            <person name="Okamura Y."/>
            <person name="Kirsch R."/>
            <person name="Pauchet Y."/>
        </authorList>
    </citation>
    <scope>NUCLEOTIDE SEQUENCE</scope>
    <source>
        <strain evidence="15">MMC_N1</strain>
    </source>
</reference>
<evidence type="ECO:0000313" key="15">
    <source>
        <dbReference type="EMBL" id="KAJ8974630.1"/>
    </source>
</evidence>
<evidence type="ECO:0000256" key="12">
    <source>
        <dbReference type="ARBA" id="ARBA00031298"/>
    </source>
</evidence>
<dbReference type="PANTHER" id="PTHR16489:SF12">
    <property type="entry name" value="GH11727P"/>
    <property type="match status" value="1"/>
</dbReference>
<name>A0ABQ9JAL5_9CUCU</name>
<feature type="region of interest" description="Disordered" evidence="13">
    <location>
        <begin position="71"/>
        <end position="140"/>
    </location>
</feature>
<keyword evidence="11" id="KW-0899">Viral immunoevasion</keyword>
<keyword evidence="16" id="KW-1185">Reference proteome</keyword>
<proteinExistence type="inferred from homology"/>
<dbReference type="Proteomes" id="UP001162164">
    <property type="component" value="Unassembled WGS sequence"/>
</dbReference>
<evidence type="ECO:0000256" key="5">
    <source>
        <dbReference type="ARBA" id="ARBA00019072"/>
    </source>
</evidence>